<dbReference type="SUPFAM" id="SSF51735">
    <property type="entry name" value="NAD(P)-binding Rossmann-fold domains"/>
    <property type="match status" value="1"/>
</dbReference>
<reference evidence="5 6" key="1">
    <citation type="submission" date="2019-09" db="EMBL/GenBank/DDBJ databases">
        <title>Bird 10,000 Genomes (B10K) Project - Family phase.</title>
        <authorList>
            <person name="Zhang G."/>
        </authorList>
    </citation>
    <scope>NUCLEOTIDE SEQUENCE [LARGE SCALE GENOMIC DNA]</scope>
    <source>
        <strain evidence="5">B10K-DU-012-02</strain>
    </source>
</reference>
<dbReference type="GO" id="GO:0005634">
    <property type="term" value="C:nucleus"/>
    <property type="evidence" value="ECO:0007669"/>
    <property type="project" value="TreeGrafter"/>
</dbReference>
<dbReference type="PANTHER" id="PTHR42748">
    <property type="entry name" value="NITROGEN METABOLITE REPRESSION PROTEIN NMRA FAMILY MEMBER"/>
    <property type="match status" value="1"/>
</dbReference>
<name>A0A7L3HMV2_9PASS</name>
<dbReference type="Proteomes" id="UP000566314">
    <property type="component" value="Unassembled WGS sequence"/>
</dbReference>
<dbReference type="OrthoDB" id="300709at2759"/>
<dbReference type="Pfam" id="PF05368">
    <property type="entry name" value="NmrA"/>
    <property type="match status" value="1"/>
</dbReference>
<feature type="domain" description="NmrA-like" evidence="4">
    <location>
        <begin position="1"/>
        <end position="146"/>
    </location>
</feature>
<feature type="non-terminal residue" evidence="5">
    <location>
        <position position="148"/>
    </location>
</feature>
<comment type="caution">
    <text evidence="5">The sequence shown here is derived from an EMBL/GenBank/DDBJ whole genome shotgun (WGS) entry which is preliminary data.</text>
</comment>
<dbReference type="InterPro" id="IPR008030">
    <property type="entry name" value="NmrA-like"/>
</dbReference>
<dbReference type="EMBL" id="VZTT01256944">
    <property type="protein sequence ID" value="NXU06803.1"/>
    <property type="molecule type" value="Genomic_DNA"/>
</dbReference>
<dbReference type="AlphaFoldDB" id="A0A7L3HMV2"/>
<accession>A0A7L3HMV2</accession>
<evidence type="ECO:0000256" key="1">
    <source>
        <dbReference type="ARBA" id="ARBA00006328"/>
    </source>
</evidence>
<keyword evidence="2" id="KW-0521">NADP</keyword>
<evidence type="ECO:0000313" key="6">
    <source>
        <dbReference type="Proteomes" id="UP000566314"/>
    </source>
</evidence>
<comment type="similarity">
    <text evidence="1">Belongs to the NmrA-type oxidoreductase family.</text>
</comment>
<dbReference type="InterPro" id="IPR036291">
    <property type="entry name" value="NAD(P)-bd_dom_sf"/>
</dbReference>
<evidence type="ECO:0000256" key="3">
    <source>
        <dbReference type="ARBA" id="ARBA00040296"/>
    </source>
</evidence>
<dbReference type="InterPro" id="IPR051164">
    <property type="entry name" value="NmrA-like_oxidored"/>
</dbReference>
<evidence type="ECO:0000313" key="5">
    <source>
        <dbReference type="EMBL" id="NXU06803.1"/>
    </source>
</evidence>
<keyword evidence="6" id="KW-1185">Reference proteome</keyword>
<feature type="non-terminal residue" evidence="5">
    <location>
        <position position="1"/>
    </location>
</feature>
<gene>
    <name evidence="5" type="primary">Nmral1</name>
    <name evidence="5" type="ORF">BUPERY_R10988</name>
</gene>
<protein>
    <recommendedName>
        <fullName evidence="3">NmrA-like family domain-containing protein 1</fullName>
    </recommendedName>
</protein>
<dbReference type="Gene3D" id="3.40.50.720">
    <property type="entry name" value="NAD(P)-binding Rossmann-like Domain"/>
    <property type="match status" value="1"/>
</dbReference>
<evidence type="ECO:0000256" key="2">
    <source>
        <dbReference type="ARBA" id="ARBA00022857"/>
    </source>
</evidence>
<organism evidence="5 6">
    <name type="scientific">Buphagus erythrorhynchus</name>
    <name type="common">red-billed oxpecker</name>
    <dbReference type="NCBI Taxonomy" id="245048"/>
    <lineage>
        <taxon>Eukaryota</taxon>
        <taxon>Metazoa</taxon>
        <taxon>Chordata</taxon>
        <taxon>Craniata</taxon>
        <taxon>Vertebrata</taxon>
        <taxon>Euteleostomi</taxon>
        <taxon>Archelosauria</taxon>
        <taxon>Archosauria</taxon>
        <taxon>Dinosauria</taxon>
        <taxon>Saurischia</taxon>
        <taxon>Theropoda</taxon>
        <taxon>Coelurosauria</taxon>
        <taxon>Aves</taxon>
        <taxon>Neognathae</taxon>
        <taxon>Neoaves</taxon>
        <taxon>Telluraves</taxon>
        <taxon>Australaves</taxon>
        <taxon>Passeriformes</taxon>
        <taxon>Sturnidae</taxon>
        <taxon>Buphagus</taxon>
    </lineage>
</organism>
<dbReference type="PANTHER" id="PTHR42748:SF7">
    <property type="entry name" value="NMRA LIKE REDOX SENSOR 1-RELATED"/>
    <property type="match status" value="1"/>
</dbReference>
<evidence type="ECO:0000259" key="4">
    <source>
        <dbReference type="Pfam" id="PF05368"/>
    </source>
</evidence>
<proteinExistence type="inferred from homology"/>
<sequence length="148" mass="16335">QGRRLADLSKRQGLHHVVFSGLENVHQLTGGRLEVLHFDGKGVVEEYFQKIGVPTTIIRLPFYFENFLSIFKPQKRQGDTFVLELPMGDTPMDGMAVEDLGPIVLCLLKSPGEYIGQVIGLSTSKLTEAEYAAILSQQTSKTVTASKV</sequence>